<dbReference type="OrthoDB" id="3539231at2"/>
<evidence type="ECO:0000313" key="3">
    <source>
        <dbReference type="Proteomes" id="UP000253094"/>
    </source>
</evidence>
<dbReference type="Pfam" id="PF04149">
    <property type="entry name" value="DUF397"/>
    <property type="match status" value="1"/>
</dbReference>
<sequence>MSERQIGIAALAWRKSTYSNGGEGCVELAVADVAMITRGRRENGFSEGVEPAVAADVSSSGSRQVTAGGGLYLVRDSKNPGGPVLAFTPGDWAAFVRGIKQGEFGPQR</sequence>
<accession>A0A367FRR3</accession>
<dbReference type="AlphaFoldDB" id="A0A367FRR3"/>
<evidence type="ECO:0000313" key="2">
    <source>
        <dbReference type="EMBL" id="RCG32387.1"/>
    </source>
</evidence>
<feature type="domain" description="DUF397" evidence="1">
    <location>
        <begin position="11"/>
        <end position="100"/>
    </location>
</feature>
<evidence type="ECO:0000259" key="1">
    <source>
        <dbReference type="Pfam" id="PF04149"/>
    </source>
</evidence>
<protein>
    <submittedName>
        <fullName evidence="2">DUF397 domain-containing protein</fullName>
    </submittedName>
</protein>
<reference evidence="2 3" key="1">
    <citation type="submission" date="2018-06" db="EMBL/GenBank/DDBJ databases">
        <title>Sphaerisporangium craniellae sp. nov., isolated from a marine sponge in the South China Sea.</title>
        <authorList>
            <person name="Li L."/>
        </authorList>
    </citation>
    <scope>NUCLEOTIDE SEQUENCE [LARGE SCALE GENOMIC DNA]</scope>
    <source>
        <strain evidence="2 3">CCTCC AA 208026</strain>
    </source>
</reference>
<dbReference type="Proteomes" id="UP000253094">
    <property type="component" value="Unassembled WGS sequence"/>
</dbReference>
<proteinExistence type="predicted"/>
<dbReference type="InterPro" id="IPR007278">
    <property type="entry name" value="DUF397"/>
</dbReference>
<name>A0A367FRR3_9ACTN</name>
<comment type="caution">
    <text evidence="2">The sequence shown here is derived from an EMBL/GenBank/DDBJ whole genome shotgun (WGS) entry which is preliminary data.</text>
</comment>
<gene>
    <name evidence="2" type="ORF">DQ384_05750</name>
</gene>
<keyword evidence="3" id="KW-1185">Reference proteome</keyword>
<organism evidence="2 3">
    <name type="scientific">Sphaerisporangium album</name>
    <dbReference type="NCBI Taxonomy" id="509200"/>
    <lineage>
        <taxon>Bacteria</taxon>
        <taxon>Bacillati</taxon>
        <taxon>Actinomycetota</taxon>
        <taxon>Actinomycetes</taxon>
        <taxon>Streptosporangiales</taxon>
        <taxon>Streptosporangiaceae</taxon>
        <taxon>Sphaerisporangium</taxon>
    </lineage>
</organism>
<dbReference type="EMBL" id="QOIL01000003">
    <property type="protein sequence ID" value="RCG32387.1"/>
    <property type="molecule type" value="Genomic_DNA"/>
</dbReference>